<keyword evidence="3" id="KW-1185">Reference proteome</keyword>
<dbReference type="Proteomes" id="UP000617734">
    <property type="component" value="Unassembled WGS sequence"/>
</dbReference>
<organism evidence="2 3">
    <name type="scientific">Kitasatospora indigofera</name>
    <dbReference type="NCBI Taxonomy" id="67307"/>
    <lineage>
        <taxon>Bacteria</taxon>
        <taxon>Bacillati</taxon>
        <taxon>Actinomycetota</taxon>
        <taxon>Actinomycetes</taxon>
        <taxon>Kitasatosporales</taxon>
        <taxon>Streptomycetaceae</taxon>
        <taxon>Kitasatospora</taxon>
    </lineage>
</organism>
<dbReference type="AlphaFoldDB" id="A0A919GFT4"/>
<accession>A0A919GFT4</accession>
<feature type="region of interest" description="Disordered" evidence="1">
    <location>
        <begin position="252"/>
        <end position="274"/>
    </location>
</feature>
<proteinExistence type="predicted"/>
<feature type="compositionally biased region" description="Polar residues" evidence="1">
    <location>
        <begin position="262"/>
        <end position="274"/>
    </location>
</feature>
<evidence type="ECO:0000256" key="1">
    <source>
        <dbReference type="SAM" id="MobiDB-lite"/>
    </source>
</evidence>
<reference evidence="2" key="1">
    <citation type="journal article" date="2014" name="Int. J. Syst. Evol. Microbiol.">
        <title>Complete genome sequence of Corynebacterium casei LMG S-19264T (=DSM 44701T), isolated from a smear-ripened cheese.</title>
        <authorList>
            <consortium name="US DOE Joint Genome Institute (JGI-PGF)"/>
            <person name="Walter F."/>
            <person name="Albersmeier A."/>
            <person name="Kalinowski J."/>
            <person name="Ruckert C."/>
        </authorList>
    </citation>
    <scope>NUCLEOTIDE SEQUENCE</scope>
    <source>
        <strain evidence="2">JCM 4646</strain>
    </source>
</reference>
<name>A0A919GFT4_9ACTN</name>
<reference evidence="2" key="2">
    <citation type="submission" date="2020-09" db="EMBL/GenBank/DDBJ databases">
        <authorList>
            <person name="Sun Q."/>
            <person name="Ohkuma M."/>
        </authorList>
    </citation>
    <scope>NUCLEOTIDE SEQUENCE</scope>
    <source>
        <strain evidence="2">JCM 4646</strain>
    </source>
</reference>
<evidence type="ECO:0000313" key="3">
    <source>
        <dbReference type="Proteomes" id="UP000617734"/>
    </source>
</evidence>
<evidence type="ECO:0000313" key="2">
    <source>
        <dbReference type="EMBL" id="GHH83294.1"/>
    </source>
</evidence>
<gene>
    <name evidence="2" type="ORF">GCM10018781_70050</name>
</gene>
<sequence>MGVQTLHVADFEVRSAAGALVDPYDVVLGHCSAWVRNPGAGPGLPVEQLRSPGTMRVPSRGPGGRQRTITWEVEGDATTEAVRLQVAEPLRNQAAARFVTQVTIFRGLQCVGLRVAMGREVLDGWLGQAEVDGIFRPGLIRNVVNNPTLDLSVLGQKTEGRFERIRDVPATRVLAEALAKRARLPIAILQPRSQEGWKAAARLSEHLVGLAQVVTLNYVTASTLRWLLPTVVVPDGGALLVWPGMAADHLPSSRQDLEEASGESSGSNCSGKRQ</sequence>
<dbReference type="EMBL" id="BNBO01000064">
    <property type="protein sequence ID" value="GHH83294.1"/>
    <property type="molecule type" value="Genomic_DNA"/>
</dbReference>
<comment type="caution">
    <text evidence="2">The sequence shown here is derived from an EMBL/GenBank/DDBJ whole genome shotgun (WGS) entry which is preliminary data.</text>
</comment>
<protein>
    <submittedName>
        <fullName evidence="2">Uncharacterized protein</fullName>
    </submittedName>
</protein>